<dbReference type="Gene3D" id="2.160.20.80">
    <property type="entry name" value="E3 ubiquitin-protein ligase SopA"/>
    <property type="match status" value="1"/>
</dbReference>
<dbReference type="EMBL" id="CP127173">
    <property type="protein sequence ID" value="WIV54360.1"/>
    <property type="molecule type" value="Genomic_DNA"/>
</dbReference>
<dbReference type="Proteomes" id="UP001227101">
    <property type="component" value="Chromosome"/>
</dbReference>
<evidence type="ECO:0000256" key="1">
    <source>
        <dbReference type="SAM" id="MobiDB-lite"/>
    </source>
</evidence>
<feature type="transmembrane region" description="Helical" evidence="2">
    <location>
        <begin position="61"/>
        <end position="82"/>
    </location>
</feature>
<organism evidence="3 4">
    <name type="scientific">Amycolatopsis nalaikhensis</name>
    <dbReference type="NCBI Taxonomy" id="715472"/>
    <lineage>
        <taxon>Bacteria</taxon>
        <taxon>Bacillati</taxon>
        <taxon>Actinomycetota</taxon>
        <taxon>Actinomycetes</taxon>
        <taxon>Pseudonocardiales</taxon>
        <taxon>Pseudonocardiaceae</taxon>
        <taxon>Amycolatopsis</taxon>
    </lineage>
</organism>
<evidence type="ECO:0000313" key="3">
    <source>
        <dbReference type="EMBL" id="WIV54360.1"/>
    </source>
</evidence>
<dbReference type="InterPro" id="IPR001646">
    <property type="entry name" value="5peptide_repeat"/>
</dbReference>
<keyword evidence="2" id="KW-0472">Membrane</keyword>
<name>A0ABY8XFH9_9PSEU</name>
<accession>A0ABY8XFH9</accession>
<keyword evidence="4" id="KW-1185">Reference proteome</keyword>
<reference evidence="3 4" key="1">
    <citation type="submission" date="2023-06" db="EMBL/GenBank/DDBJ databases">
        <authorList>
            <person name="Oyuntsetseg B."/>
            <person name="Kim S.B."/>
        </authorList>
    </citation>
    <scope>NUCLEOTIDE SEQUENCE [LARGE SCALE GENOMIC DNA]</scope>
    <source>
        <strain evidence="3 4">2-2</strain>
    </source>
</reference>
<dbReference type="Pfam" id="PF13576">
    <property type="entry name" value="Pentapeptide_3"/>
    <property type="match status" value="1"/>
</dbReference>
<sequence>MPSRAPHDRPRLRISLGLNIAVLLAVAVVAAVGVGAVAWWLLGRPPIRAAGRWTPGESFDFAKIVLAVVGGAGAVVALVVAYRRQQLGEAAEQREEIKLFAERFTKASDQLGAEKAPVRLAGLYALEDLARGTPAQRQTIVNVLCAYLRMPYAPPDESESAGEENERRRQELQVRLTAQRILGAHLRPDDAAEFWRDIDLDLTDATLVEFDLGRCRVRAARFHRAEFAGRADFAEARFDGVAGFGLATFTGVADFGEAEFADSAAFGGAGFREWARFSEVRFGADAAFAEAGFGWLAAFDGADFAGAAGFRGARFREAWFTRATFGGVAKFTGAEFGANAEFGGVRVRLDPPRRPTTVRLGGEVVDEDAYPEEADHDFPGALVVVDPPAENDASLPGRPGRWGHLASAD</sequence>
<gene>
    <name evidence="3" type="ORF">QP939_36660</name>
</gene>
<keyword evidence="2" id="KW-0812">Transmembrane</keyword>
<feature type="transmembrane region" description="Helical" evidence="2">
    <location>
        <begin position="20"/>
        <end position="41"/>
    </location>
</feature>
<evidence type="ECO:0000256" key="2">
    <source>
        <dbReference type="SAM" id="Phobius"/>
    </source>
</evidence>
<dbReference type="SUPFAM" id="SSF141571">
    <property type="entry name" value="Pentapeptide repeat-like"/>
    <property type="match status" value="1"/>
</dbReference>
<proteinExistence type="predicted"/>
<evidence type="ECO:0000313" key="4">
    <source>
        <dbReference type="Proteomes" id="UP001227101"/>
    </source>
</evidence>
<protein>
    <submittedName>
        <fullName evidence="3">Pentapeptide repeat-containing protein</fullName>
    </submittedName>
</protein>
<feature type="region of interest" description="Disordered" evidence="1">
    <location>
        <begin position="389"/>
        <end position="409"/>
    </location>
</feature>
<dbReference type="RefSeq" id="WP_285450984.1">
    <property type="nucleotide sequence ID" value="NZ_CP127173.1"/>
</dbReference>
<keyword evidence="2" id="KW-1133">Transmembrane helix</keyword>